<keyword evidence="6" id="KW-1185">Reference proteome</keyword>
<proteinExistence type="predicted"/>
<dbReference type="GO" id="GO:0060271">
    <property type="term" value="P:cilium assembly"/>
    <property type="evidence" value="ECO:0007669"/>
    <property type="project" value="TreeGrafter"/>
</dbReference>
<evidence type="ECO:0000256" key="2">
    <source>
        <dbReference type="ARBA" id="ARBA00022737"/>
    </source>
</evidence>
<feature type="domain" description="WD repeat-containing protein 54 beta-propeller" evidence="4">
    <location>
        <begin position="1"/>
        <end position="322"/>
    </location>
</feature>
<evidence type="ECO:0000313" key="6">
    <source>
        <dbReference type="Proteomes" id="UP001347796"/>
    </source>
</evidence>
<organism evidence="5 6">
    <name type="scientific">Patella caerulea</name>
    <name type="common">Rayed Mediterranean limpet</name>
    <dbReference type="NCBI Taxonomy" id="87958"/>
    <lineage>
        <taxon>Eukaryota</taxon>
        <taxon>Metazoa</taxon>
        <taxon>Spiralia</taxon>
        <taxon>Lophotrochozoa</taxon>
        <taxon>Mollusca</taxon>
        <taxon>Gastropoda</taxon>
        <taxon>Patellogastropoda</taxon>
        <taxon>Patelloidea</taxon>
        <taxon>Patellidae</taxon>
        <taxon>Patella</taxon>
    </lineage>
</organism>
<dbReference type="InterPro" id="IPR050505">
    <property type="entry name" value="WDR55/POC1"/>
</dbReference>
<feature type="repeat" description="WD" evidence="3">
    <location>
        <begin position="243"/>
        <end position="284"/>
    </location>
</feature>
<keyword evidence="1 3" id="KW-0853">WD repeat</keyword>
<evidence type="ECO:0000313" key="5">
    <source>
        <dbReference type="EMBL" id="KAK6174134.1"/>
    </source>
</evidence>
<accession>A0AAN8PE59</accession>
<keyword evidence="2" id="KW-0677">Repeat</keyword>
<dbReference type="PROSITE" id="PS50082">
    <property type="entry name" value="WD_REPEATS_2"/>
    <property type="match status" value="1"/>
</dbReference>
<gene>
    <name evidence="5" type="ORF">SNE40_017467</name>
</gene>
<sequence length="326" mass="35620">MYRKEKPITLKGSTSHLYNNLSVFTNQQKGLLNYAVVHKSVVNIVTASTDGANVTGKQVVYKEPSATQQGNPFVFQAKWIVLPQRTVLVLTSQRGIQMFDGDGSVMIYWHALSQDPEKSCFARGITDMGDNLICVGTEDGHILIFNIPPKSTNINHLDTLKGAYSSAICDLASEKNILVSSDDQGNIVVWKFLGQQFQQSHKIAGSGVPCTTVRLWKGIIVGGYGSGHIRVYSAASGKIGAEVTAHARIINGIDIAAQSGLVLSVSDDSFFRVWQLQEGNLPQISYKCHEMVTDLQLVGGCFVDPQGRAICLTGYDNNEIQFYIKS</sequence>
<comment type="caution">
    <text evidence="5">The sequence shown here is derived from an EMBL/GenBank/DDBJ whole genome shotgun (WGS) entry which is preliminary data.</text>
</comment>
<dbReference type="AlphaFoldDB" id="A0AAN8PE59"/>
<evidence type="ECO:0000256" key="1">
    <source>
        <dbReference type="ARBA" id="ARBA00022574"/>
    </source>
</evidence>
<dbReference type="InterPro" id="IPR015943">
    <property type="entry name" value="WD40/YVTN_repeat-like_dom_sf"/>
</dbReference>
<dbReference type="PANTHER" id="PTHR44019">
    <property type="entry name" value="WD REPEAT-CONTAINING PROTEIN 55"/>
    <property type="match status" value="1"/>
</dbReference>
<dbReference type="GO" id="GO:0036064">
    <property type="term" value="C:ciliary basal body"/>
    <property type="evidence" value="ECO:0007669"/>
    <property type="project" value="TreeGrafter"/>
</dbReference>
<dbReference type="GO" id="GO:0005814">
    <property type="term" value="C:centriole"/>
    <property type="evidence" value="ECO:0007669"/>
    <property type="project" value="TreeGrafter"/>
</dbReference>
<dbReference type="Proteomes" id="UP001347796">
    <property type="component" value="Unassembled WGS sequence"/>
</dbReference>
<dbReference type="EMBL" id="JAZGQO010000011">
    <property type="protein sequence ID" value="KAK6174134.1"/>
    <property type="molecule type" value="Genomic_DNA"/>
</dbReference>
<dbReference type="SUPFAM" id="SSF50978">
    <property type="entry name" value="WD40 repeat-like"/>
    <property type="match status" value="1"/>
</dbReference>
<evidence type="ECO:0000256" key="3">
    <source>
        <dbReference type="PROSITE-ProRule" id="PRU00221"/>
    </source>
</evidence>
<reference evidence="5 6" key="1">
    <citation type="submission" date="2024-01" db="EMBL/GenBank/DDBJ databases">
        <title>The genome of the rayed Mediterranean limpet Patella caerulea (Linnaeus, 1758).</title>
        <authorList>
            <person name="Anh-Thu Weber A."/>
            <person name="Halstead-Nussloch G."/>
        </authorList>
    </citation>
    <scope>NUCLEOTIDE SEQUENCE [LARGE SCALE GENOMIC DNA]</scope>
    <source>
        <strain evidence="5">AATW-2023a</strain>
        <tissue evidence="5">Whole specimen</tissue>
    </source>
</reference>
<dbReference type="Gene3D" id="2.130.10.10">
    <property type="entry name" value="YVTN repeat-like/Quinoprotein amine dehydrogenase"/>
    <property type="match status" value="1"/>
</dbReference>
<dbReference type="InterPro" id="IPR001680">
    <property type="entry name" value="WD40_rpt"/>
</dbReference>
<name>A0AAN8PE59_PATCE</name>
<evidence type="ECO:0000259" key="4">
    <source>
        <dbReference type="Pfam" id="PF21031"/>
    </source>
</evidence>
<dbReference type="Pfam" id="PF21031">
    <property type="entry name" value="WDR54"/>
    <property type="match status" value="1"/>
</dbReference>
<dbReference type="InterPro" id="IPR049546">
    <property type="entry name" value="WDR54_beta_prop"/>
</dbReference>
<dbReference type="SMART" id="SM00320">
    <property type="entry name" value="WD40"/>
    <property type="match status" value="3"/>
</dbReference>
<protein>
    <recommendedName>
        <fullName evidence="4">WD repeat-containing protein 54 beta-propeller domain-containing protein</fullName>
    </recommendedName>
</protein>
<dbReference type="InterPro" id="IPR036322">
    <property type="entry name" value="WD40_repeat_dom_sf"/>
</dbReference>
<dbReference type="PANTHER" id="PTHR44019:SF8">
    <property type="entry name" value="POC1 CENTRIOLAR PROTEIN HOMOLOG"/>
    <property type="match status" value="1"/>
</dbReference>